<dbReference type="EMBL" id="JABAIK010000030">
    <property type="protein sequence ID" value="NLS14817.1"/>
    <property type="molecule type" value="Genomic_DNA"/>
</dbReference>
<dbReference type="AlphaFoldDB" id="A0A7X8TTV3"/>
<dbReference type="Proteomes" id="UP000535589">
    <property type="component" value="Unassembled WGS sequence"/>
</dbReference>
<dbReference type="InterPro" id="IPR014984">
    <property type="entry name" value="HopJ"/>
</dbReference>
<evidence type="ECO:0000313" key="1">
    <source>
        <dbReference type="EMBL" id="NLS14817.1"/>
    </source>
</evidence>
<gene>
    <name evidence="1" type="ORF">HGP28_18320</name>
</gene>
<evidence type="ECO:0000313" key="2">
    <source>
        <dbReference type="Proteomes" id="UP000535589"/>
    </source>
</evidence>
<name>A0A7X8TTV3_9VIBR</name>
<organism evidence="1 2">
    <name type="scientific">Vibrio agarilyticus</name>
    <dbReference type="NCBI Taxonomy" id="2726741"/>
    <lineage>
        <taxon>Bacteria</taxon>
        <taxon>Pseudomonadati</taxon>
        <taxon>Pseudomonadota</taxon>
        <taxon>Gammaproteobacteria</taxon>
        <taxon>Vibrionales</taxon>
        <taxon>Vibrionaceae</taxon>
        <taxon>Vibrio</taxon>
    </lineage>
</organism>
<reference evidence="1 2" key="1">
    <citation type="submission" date="2020-04" db="EMBL/GenBank/DDBJ databases">
        <title>Vibrio sp. SM6, a novel species isolated from seawater.</title>
        <authorList>
            <person name="Wang X."/>
        </authorList>
    </citation>
    <scope>NUCLEOTIDE SEQUENCE [LARGE SCALE GENOMIC DNA]</scope>
    <source>
        <strain evidence="1 2">SM6</strain>
    </source>
</reference>
<accession>A0A7X8TTV3</accession>
<comment type="caution">
    <text evidence="1">The sequence shown here is derived from an EMBL/GenBank/DDBJ whole genome shotgun (WGS) entry which is preliminary data.</text>
</comment>
<keyword evidence="2" id="KW-1185">Reference proteome</keyword>
<proteinExistence type="predicted"/>
<sequence>MKKGSVSPLERFIVALNERPDSVEFEQTMALIDALYDFHPVAFRNGAVNNAAGQNNGSCKIFAFGIKQNLSASQTLACFGRFYREDVLCHPEGDDHQNIRQFMLHGWAGVQFDETPLIER</sequence>
<dbReference type="RefSeq" id="WP_168837906.1">
    <property type="nucleotide sequence ID" value="NZ_JABAIK010000030.1"/>
</dbReference>
<dbReference type="Gene3D" id="3.20.160.10">
    <property type="entry name" value="vpa0580 domain like"/>
    <property type="match status" value="1"/>
</dbReference>
<protein>
    <submittedName>
        <fullName evidence="1">HopJ type III effector protein</fullName>
    </submittedName>
</protein>
<dbReference type="InterPro" id="IPR038604">
    <property type="entry name" value="HopJ_sf"/>
</dbReference>
<dbReference type="Pfam" id="PF08888">
    <property type="entry name" value="HopJ"/>
    <property type="match status" value="1"/>
</dbReference>